<dbReference type="Pfam" id="PF03099">
    <property type="entry name" value="BPL_LplA_LipB"/>
    <property type="match status" value="1"/>
</dbReference>
<dbReference type="EMBL" id="GU474849">
    <property type="protein sequence ID" value="ADI16881.1"/>
    <property type="molecule type" value="Genomic_DNA"/>
</dbReference>
<dbReference type="SUPFAM" id="SSF55681">
    <property type="entry name" value="Class II aaRS and biotin synthetases"/>
    <property type="match status" value="1"/>
</dbReference>
<evidence type="ECO:0000259" key="2">
    <source>
        <dbReference type="PROSITE" id="PS51733"/>
    </source>
</evidence>
<dbReference type="NCBIfam" id="TIGR00121">
    <property type="entry name" value="birA_ligase"/>
    <property type="match status" value="1"/>
</dbReference>
<feature type="domain" description="BPL/LPL catalytic" evidence="2">
    <location>
        <begin position="102"/>
        <end position="284"/>
    </location>
</feature>
<dbReference type="GO" id="GO:0005737">
    <property type="term" value="C:cytoplasm"/>
    <property type="evidence" value="ECO:0007669"/>
    <property type="project" value="TreeGrafter"/>
</dbReference>
<sequence length="357" mass="39180">MKRFSADGSVGFPHVRVGHRQALYQTPRSSRRLGAFFYGFFMYAEINQALESLRRNGALPCTEWPKGAPVTPRDLGLVERRGEWVRVDQVEELDLVYLRRNAEGRSLEVEIEFFPVVGSTNRILVERAGSEELSNLLLTCDYQHAGRGRRGRNWISPYARNLAFSFAHRSEKDLHELGGLSCVVGLAITDALADLGLSNTNVKWPNDVWIEGNKLAGVLVELINSGAGTQVVIGVGLNVALTDAERMQIDQPVIDLVSCGIKRARNDLLIDVVGKLTSYLEHFENKGFAPFIGAFNAVHALHQKQVSVHLAGKNQDPTTLGRVVGLGASGQLLVETIDGIIELLGGEVSLRPAPVDH</sequence>
<proteinExistence type="predicted"/>
<dbReference type="InterPro" id="IPR045864">
    <property type="entry name" value="aa-tRNA-synth_II/BPL/LPL"/>
</dbReference>
<evidence type="ECO:0000256" key="1">
    <source>
        <dbReference type="ARBA" id="ARBA00022598"/>
    </source>
</evidence>
<dbReference type="InterPro" id="IPR004143">
    <property type="entry name" value="BPL_LPL_catalytic"/>
</dbReference>
<evidence type="ECO:0000313" key="3">
    <source>
        <dbReference type="EMBL" id="ADI16881.1"/>
    </source>
</evidence>
<name>E0XR40_9GAMM</name>
<dbReference type="Gene3D" id="2.30.30.100">
    <property type="match status" value="1"/>
</dbReference>
<dbReference type="Gene3D" id="3.30.930.10">
    <property type="entry name" value="Bira Bifunctional Protein, Domain 2"/>
    <property type="match status" value="1"/>
</dbReference>
<accession>E0XR40</accession>
<dbReference type="PANTHER" id="PTHR12835:SF5">
    <property type="entry name" value="BIOTIN--PROTEIN LIGASE"/>
    <property type="match status" value="1"/>
</dbReference>
<dbReference type="GO" id="GO:0004077">
    <property type="term" value="F:biotin--[biotin carboxyl-carrier protein] ligase activity"/>
    <property type="evidence" value="ECO:0007669"/>
    <property type="project" value="InterPro"/>
</dbReference>
<protein>
    <submittedName>
        <fullName evidence="3">Biotin-(Acetyl-CoA carboxylase) ligase</fullName>
    </submittedName>
</protein>
<keyword evidence="1 3" id="KW-0436">Ligase</keyword>
<dbReference type="AlphaFoldDB" id="E0XR40"/>
<reference evidence="3" key="1">
    <citation type="journal article" date="2011" name="Environ. Microbiol.">
        <title>Time-series analyses of Monterey Bay coastal microbial picoplankton using a 'genome proxy' microarray.</title>
        <authorList>
            <person name="Rich V.I."/>
            <person name="Pham V.D."/>
            <person name="Eppley J."/>
            <person name="Shi Y."/>
            <person name="DeLong E.F."/>
        </authorList>
    </citation>
    <scope>NUCLEOTIDE SEQUENCE</scope>
</reference>
<dbReference type="CDD" id="cd16442">
    <property type="entry name" value="BPL"/>
    <property type="match status" value="1"/>
</dbReference>
<dbReference type="PANTHER" id="PTHR12835">
    <property type="entry name" value="BIOTIN PROTEIN LIGASE"/>
    <property type="match status" value="1"/>
</dbReference>
<dbReference type="PROSITE" id="PS51733">
    <property type="entry name" value="BPL_LPL_CATALYTIC"/>
    <property type="match status" value="1"/>
</dbReference>
<dbReference type="InterPro" id="IPR004408">
    <property type="entry name" value="Biotin_CoA_COase_ligase"/>
</dbReference>
<organism evidence="3">
    <name type="scientific">uncultured gamma proteobacterium HF0010_16J05</name>
    <dbReference type="NCBI Taxonomy" id="710981"/>
    <lineage>
        <taxon>Bacteria</taxon>
        <taxon>Pseudomonadati</taxon>
        <taxon>Pseudomonadota</taxon>
        <taxon>Gammaproteobacteria</taxon>
        <taxon>environmental samples</taxon>
    </lineage>
</organism>